<evidence type="ECO:0000256" key="2">
    <source>
        <dbReference type="ARBA" id="ARBA00011073"/>
    </source>
</evidence>
<name>A0A1Z4JDN9_LEPBY</name>
<keyword evidence="9" id="KW-0732">Signal</keyword>
<dbReference type="InterPro" id="IPR023828">
    <property type="entry name" value="Peptidase_S8_Ser-AS"/>
</dbReference>
<evidence type="ECO:0000256" key="8">
    <source>
        <dbReference type="SAM" id="Phobius"/>
    </source>
</evidence>
<dbReference type="InterPro" id="IPR034084">
    <property type="entry name" value="Thermitase-like_dom"/>
</dbReference>
<proteinExistence type="inferred from homology"/>
<accession>A0A1Z4JDN9</accession>
<dbReference type="InterPro" id="IPR000209">
    <property type="entry name" value="Peptidase_S8/S53_dom"/>
</dbReference>
<feature type="transmembrane region" description="Helical" evidence="8">
    <location>
        <begin position="535"/>
        <end position="555"/>
    </location>
</feature>
<dbReference type="InterPro" id="IPR036852">
    <property type="entry name" value="Peptidase_S8/S53_dom_sf"/>
</dbReference>
<dbReference type="PANTHER" id="PTHR43806:SF11">
    <property type="entry name" value="CEREVISIN-RELATED"/>
    <property type="match status" value="1"/>
</dbReference>
<evidence type="ECO:0000259" key="11">
    <source>
        <dbReference type="Pfam" id="PF19366"/>
    </source>
</evidence>
<keyword evidence="6 7" id="KW-0720">Serine protease</keyword>
<feature type="domain" description="DUF5942" evidence="11">
    <location>
        <begin position="408"/>
        <end position="587"/>
    </location>
</feature>
<dbReference type="PROSITE" id="PS00138">
    <property type="entry name" value="SUBTILASE_SER"/>
    <property type="match status" value="1"/>
</dbReference>
<gene>
    <name evidence="12" type="ORF">NIES2135_16060</name>
</gene>
<dbReference type="Proteomes" id="UP000217895">
    <property type="component" value="Chromosome"/>
</dbReference>
<keyword evidence="3" id="KW-0964">Secreted</keyword>
<dbReference type="Gene3D" id="3.40.50.200">
    <property type="entry name" value="Peptidase S8/S53 domain"/>
    <property type="match status" value="1"/>
</dbReference>
<feature type="signal peptide" evidence="9">
    <location>
        <begin position="1"/>
        <end position="25"/>
    </location>
</feature>
<dbReference type="PRINTS" id="PR00723">
    <property type="entry name" value="SUBTILISIN"/>
</dbReference>
<dbReference type="GO" id="GO:0004252">
    <property type="term" value="F:serine-type endopeptidase activity"/>
    <property type="evidence" value="ECO:0007669"/>
    <property type="project" value="UniProtKB-UniRule"/>
</dbReference>
<keyword evidence="8" id="KW-0472">Membrane</keyword>
<evidence type="ECO:0000259" key="10">
    <source>
        <dbReference type="Pfam" id="PF00082"/>
    </source>
</evidence>
<evidence type="ECO:0000313" key="12">
    <source>
        <dbReference type="EMBL" id="BAY54788.1"/>
    </source>
</evidence>
<feature type="active site" description="Charge relay system" evidence="7">
    <location>
        <position position="347"/>
    </location>
</feature>
<feature type="transmembrane region" description="Helical" evidence="8">
    <location>
        <begin position="567"/>
        <end position="586"/>
    </location>
</feature>
<evidence type="ECO:0000256" key="9">
    <source>
        <dbReference type="SAM" id="SignalP"/>
    </source>
</evidence>
<comment type="similarity">
    <text evidence="2 7">Belongs to the peptidase S8 family.</text>
</comment>
<keyword evidence="13" id="KW-1185">Reference proteome</keyword>
<keyword evidence="8" id="KW-1133">Transmembrane helix</keyword>
<keyword evidence="5 7" id="KW-0378">Hydrolase</keyword>
<dbReference type="EMBL" id="AP018203">
    <property type="protein sequence ID" value="BAY54788.1"/>
    <property type="molecule type" value="Genomic_DNA"/>
</dbReference>
<dbReference type="InterPro" id="IPR050131">
    <property type="entry name" value="Peptidase_S8_subtilisin-like"/>
</dbReference>
<keyword evidence="4 7" id="KW-0645">Protease</keyword>
<protein>
    <submittedName>
        <fullName evidence="12">Peptidase S8/S53</fullName>
    </submittedName>
</protein>
<sequence length="588" mass="63309">MRRLLLIGLCVFSFLLSVLSFQAFATEPGTFDSIILDFRESLTSEELSSELSELKSGYSSDIRLNSEFSQADHVFVMKGDAALLRKLKNSDIGKYTEFVEPNYIYKTTGKPNDPDYDKQWNFQSINIEESWKHTRGKGTVVAVIDTGVSQVLDLKETQFVEGYDFVNDRSDASDDNGHGTHVAGTIAQSTNNRYGVAGVAYEASIMPLKVLAAWGGGTTADIAEAIRWAADHGAHVINMSLGGGGESQLMREAIEYAHSKKVTIVAAAGNSRRSVAEFPARYPHVIAVSAYDSTTKKAPYSNYGTGIDIAAPGGSIQSSANKSGGILQNTINPATGESVLEYFQGTSMAAPHVAGVAALVHSLGTQDPDRIEGILKKSAIAVQDDPQNFYGSGRLDAKGAVNLALKDRPFFWWLSPKLWSGFFSRIWFDGSAFNLGLKLLMFGVAIAFSQVFIAQMPRNRASLYWGLVLGSCGLFFLRGIFITNLPQFPLRLAGSSIPELVGTILNSNLLNPISASVLIPFLLLAGLLGHPSLKWFAIGCTFGVAACLAVSAVFLPEMQWLGSSAIARGYLGVNALLSLGLGLLAARE</sequence>
<evidence type="ECO:0000256" key="4">
    <source>
        <dbReference type="ARBA" id="ARBA00022670"/>
    </source>
</evidence>
<dbReference type="AlphaFoldDB" id="A0A1Z4JDN9"/>
<dbReference type="GO" id="GO:0005576">
    <property type="term" value="C:extracellular region"/>
    <property type="evidence" value="ECO:0007669"/>
    <property type="project" value="UniProtKB-SubCell"/>
</dbReference>
<dbReference type="Pfam" id="PF19366">
    <property type="entry name" value="DUF5942"/>
    <property type="match status" value="1"/>
</dbReference>
<dbReference type="CDD" id="cd07484">
    <property type="entry name" value="Peptidases_S8_Thermitase_like"/>
    <property type="match status" value="1"/>
</dbReference>
<dbReference type="GO" id="GO:0006508">
    <property type="term" value="P:proteolysis"/>
    <property type="evidence" value="ECO:0007669"/>
    <property type="project" value="UniProtKB-KW"/>
</dbReference>
<evidence type="ECO:0000256" key="6">
    <source>
        <dbReference type="ARBA" id="ARBA00022825"/>
    </source>
</evidence>
<dbReference type="PIRSF" id="PIRSF037851">
    <property type="entry name" value="Subtilisin_cyano"/>
    <property type="match status" value="1"/>
</dbReference>
<keyword evidence="8" id="KW-0812">Transmembrane</keyword>
<reference evidence="12 13" key="1">
    <citation type="submission" date="2017-06" db="EMBL/GenBank/DDBJ databases">
        <title>Genome sequencing of cyanobaciteial culture collection at National Institute for Environmental Studies (NIES).</title>
        <authorList>
            <person name="Hirose Y."/>
            <person name="Shimura Y."/>
            <person name="Fujisawa T."/>
            <person name="Nakamura Y."/>
            <person name="Kawachi M."/>
        </authorList>
    </citation>
    <scope>NUCLEOTIDE SEQUENCE [LARGE SCALE GENOMIC DNA]</scope>
    <source>
        <strain evidence="12 13">NIES-2135</strain>
    </source>
</reference>
<dbReference type="PANTHER" id="PTHR43806">
    <property type="entry name" value="PEPTIDASE S8"/>
    <property type="match status" value="1"/>
</dbReference>
<feature type="transmembrane region" description="Helical" evidence="8">
    <location>
        <begin position="461"/>
        <end position="482"/>
    </location>
</feature>
<dbReference type="InterPro" id="IPR015500">
    <property type="entry name" value="Peptidase_S8_subtilisin-rel"/>
</dbReference>
<evidence type="ECO:0000256" key="3">
    <source>
        <dbReference type="ARBA" id="ARBA00022525"/>
    </source>
</evidence>
<feature type="transmembrane region" description="Helical" evidence="8">
    <location>
        <begin position="509"/>
        <end position="528"/>
    </location>
</feature>
<feature type="domain" description="Peptidase S8/S53" evidence="10">
    <location>
        <begin position="136"/>
        <end position="393"/>
    </location>
</feature>
<dbReference type="InterPro" id="IPR045986">
    <property type="entry name" value="DUF5942"/>
</dbReference>
<feature type="active site" description="Charge relay system" evidence="7">
    <location>
        <position position="178"/>
    </location>
</feature>
<dbReference type="PROSITE" id="PS51892">
    <property type="entry name" value="SUBTILASE"/>
    <property type="match status" value="1"/>
</dbReference>
<dbReference type="Pfam" id="PF00082">
    <property type="entry name" value="Peptidase_S8"/>
    <property type="match status" value="1"/>
</dbReference>
<comment type="subcellular location">
    <subcellularLocation>
        <location evidence="1">Secreted</location>
    </subcellularLocation>
</comment>
<dbReference type="SUPFAM" id="SSF52743">
    <property type="entry name" value="Subtilisin-like"/>
    <property type="match status" value="1"/>
</dbReference>
<organism evidence="12 13">
    <name type="scientific">Leptolyngbya boryana NIES-2135</name>
    <dbReference type="NCBI Taxonomy" id="1973484"/>
    <lineage>
        <taxon>Bacteria</taxon>
        <taxon>Bacillati</taxon>
        <taxon>Cyanobacteriota</taxon>
        <taxon>Cyanophyceae</taxon>
        <taxon>Leptolyngbyales</taxon>
        <taxon>Leptolyngbyaceae</taxon>
        <taxon>Leptolyngbya group</taxon>
        <taxon>Leptolyngbya</taxon>
    </lineage>
</organism>
<evidence type="ECO:0000313" key="13">
    <source>
        <dbReference type="Proteomes" id="UP000217895"/>
    </source>
</evidence>
<feature type="transmembrane region" description="Helical" evidence="8">
    <location>
        <begin position="435"/>
        <end position="454"/>
    </location>
</feature>
<evidence type="ECO:0000256" key="7">
    <source>
        <dbReference type="PROSITE-ProRule" id="PRU01240"/>
    </source>
</evidence>
<evidence type="ECO:0000256" key="1">
    <source>
        <dbReference type="ARBA" id="ARBA00004613"/>
    </source>
</evidence>
<feature type="active site" description="Charge relay system" evidence="7">
    <location>
        <position position="145"/>
    </location>
</feature>
<evidence type="ECO:0000256" key="5">
    <source>
        <dbReference type="ARBA" id="ARBA00022801"/>
    </source>
</evidence>
<dbReference type="InterPro" id="IPR017295">
    <property type="entry name" value="Pept_S8A_subtilisin_cyanobac-1"/>
</dbReference>
<feature type="chain" id="PRO_5011110698" evidence="9">
    <location>
        <begin position="26"/>
        <end position="588"/>
    </location>
</feature>